<evidence type="ECO:0000256" key="1">
    <source>
        <dbReference type="PIRSR" id="PIRSR605301-1"/>
    </source>
</evidence>
<dbReference type="SMART" id="SM01388">
    <property type="entry name" value="Mob1_phocein"/>
    <property type="match status" value="1"/>
</dbReference>
<accession>A0A075B5E0</accession>
<dbReference type="Gene3D" id="1.20.140.30">
    <property type="entry name" value="MOB kinase activator"/>
    <property type="match status" value="1"/>
</dbReference>
<evidence type="ECO:0000313" key="3">
    <source>
        <dbReference type="Proteomes" id="UP000030755"/>
    </source>
</evidence>
<proteinExistence type="predicted"/>
<dbReference type="Pfam" id="PF03637">
    <property type="entry name" value="Mob1_phocein"/>
    <property type="match status" value="1"/>
</dbReference>
<dbReference type="AlphaFoldDB" id="A0A075B5E0"/>
<dbReference type="SUPFAM" id="SSF101152">
    <property type="entry name" value="Mob1/phocein"/>
    <property type="match status" value="1"/>
</dbReference>
<name>A0A075B5E0_ROZAC</name>
<organism evidence="2 3">
    <name type="scientific">Rozella allomycis (strain CSF55)</name>
    <dbReference type="NCBI Taxonomy" id="988480"/>
    <lineage>
        <taxon>Eukaryota</taxon>
        <taxon>Fungi</taxon>
        <taxon>Fungi incertae sedis</taxon>
        <taxon>Cryptomycota</taxon>
        <taxon>Cryptomycota incertae sedis</taxon>
        <taxon>Rozella</taxon>
    </lineage>
</organism>
<feature type="binding site" evidence="1">
    <location>
        <position position="163"/>
    </location>
    <ligand>
        <name>Zn(2+)</name>
        <dbReference type="ChEBI" id="CHEBI:29105"/>
    </ligand>
</feature>
<keyword evidence="1" id="KW-0862">Zinc</keyword>
<keyword evidence="1" id="KW-0479">Metal-binding</keyword>
<dbReference type="EMBL" id="KE560370">
    <property type="protein sequence ID" value="EPZ37026.1"/>
    <property type="molecule type" value="Genomic_DNA"/>
</dbReference>
<keyword evidence="3" id="KW-1185">Reference proteome</keyword>
<dbReference type="OMA" id="ATCTQMT"/>
<dbReference type="InterPro" id="IPR005301">
    <property type="entry name" value="MOB_kinase_act_fam"/>
</dbReference>
<dbReference type="InterPro" id="IPR036703">
    <property type="entry name" value="MOB_kinase_act_sf"/>
</dbReference>
<feature type="binding site" evidence="1">
    <location>
        <position position="82"/>
    </location>
    <ligand>
        <name>Zn(2+)</name>
        <dbReference type="ChEBI" id="CHEBI:29105"/>
    </ligand>
</feature>
<dbReference type="HOGENOM" id="CLU_056981_3_0_1"/>
<feature type="binding site" evidence="1">
    <location>
        <position position="158"/>
    </location>
    <ligand>
        <name>Zn(2+)</name>
        <dbReference type="ChEBI" id="CHEBI:29105"/>
    </ligand>
</feature>
<dbReference type="OrthoDB" id="10262609at2759"/>
<reference evidence="2 3" key="1">
    <citation type="journal article" date="2013" name="Curr. Biol.">
        <title>Shared signatures of parasitism and phylogenomics unite Cryptomycota and microsporidia.</title>
        <authorList>
            <person name="James T.Y."/>
            <person name="Pelin A."/>
            <person name="Bonen L."/>
            <person name="Ahrendt S."/>
            <person name="Sain D."/>
            <person name="Corradi N."/>
            <person name="Stajich J.E."/>
        </authorList>
    </citation>
    <scope>NUCLEOTIDE SEQUENCE [LARGE SCALE GENOMIC DNA]</scope>
    <source>
        <strain evidence="2 3">CSF55</strain>
    </source>
</reference>
<protein>
    <submittedName>
        <fullName evidence="2">Mob1/phocein domain-containing protein</fullName>
    </submittedName>
</protein>
<dbReference type="Proteomes" id="UP000030755">
    <property type="component" value="Unassembled WGS sequence"/>
</dbReference>
<feature type="binding site" evidence="1">
    <location>
        <position position="87"/>
    </location>
    <ligand>
        <name>Zn(2+)</name>
        <dbReference type="ChEBI" id="CHEBI:29105"/>
    </ligand>
</feature>
<sequence>MDQRKSKIGTTLEDLYKCDDKSGTTNLQPHQYIKLRIQSDPSNISDIIELPEKYNAMDWIYEQLRQICIELTNLLVMLQEECSSQTCPVMKINDWLYLCASHPIPKECSALDYVVHTVDQAVSTLISSKIFPKRSGLDPNVKPHLENISRRILRIFGHAWSNHREIFVQFESQYFLYERLFELNKKYGIEQGQEVIPPGYKELMYGE</sequence>
<gene>
    <name evidence="2" type="ORF">O9G_005758</name>
</gene>
<dbReference type="STRING" id="988480.A0A075B5E0"/>
<dbReference type="PANTHER" id="PTHR22599">
    <property type="entry name" value="MPS ONE BINDER KINASE ACTIVATOR-LIKE MOB"/>
    <property type="match status" value="1"/>
</dbReference>
<evidence type="ECO:0000313" key="2">
    <source>
        <dbReference type="EMBL" id="EPZ37026.1"/>
    </source>
</evidence>